<gene>
    <name evidence="2" type="ORF">ACE1CC_20445</name>
</gene>
<feature type="chain" id="PRO_5045494244" evidence="1">
    <location>
        <begin position="25"/>
        <end position="117"/>
    </location>
</feature>
<sequence length="117" mass="12728">MKRLILGTLSLLLLSSLSIPVAQAQTQAINSATYRATINPVYQLTPFALVTMADQGYFKEQGIPSYLGLVSAHGMGKLRAEELVAAAIKAKKLSPEILTDRGYLNAVEAQLQRLNLR</sequence>
<name>A0ABV4X8V6_9CYAN</name>
<evidence type="ECO:0000256" key="1">
    <source>
        <dbReference type="SAM" id="SignalP"/>
    </source>
</evidence>
<accession>A0ABV4X8V6</accession>
<feature type="signal peptide" evidence="1">
    <location>
        <begin position="1"/>
        <end position="24"/>
    </location>
</feature>
<protein>
    <submittedName>
        <fullName evidence="2">Uncharacterized protein</fullName>
    </submittedName>
</protein>
<keyword evidence="1" id="KW-0732">Signal</keyword>
<organism evidence="2 3">
    <name type="scientific">Floridaenema aerugineum BLCC-F46</name>
    <dbReference type="NCBI Taxonomy" id="3153654"/>
    <lineage>
        <taxon>Bacteria</taxon>
        <taxon>Bacillati</taxon>
        <taxon>Cyanobacteriota</taxon>
        <taxon>Cyanophyceae</taxon>
        <taxon>Oscillatoriophycideae</taxon>
        <taxon>Aerosakkonematales</taxon>
        <taxon>Aerosakkonemataceae</taxon>
        <taxon>Floridanema</taxon>
        <taxon>Floridanema aerugineum</taxon>
    </lineage>
</organism>
<keyword evidence="3" id="KW-1185">Reference proteome</keyword>
<dbReference type="EMBL" id="JBHFNQ010000159">
    <property type="protein sequence ID" value="MFB2879232.1"/>
    <property type="molecule type" value="Genomic_DNA"/>
</dbReference>
<reference evidence="2 3" key="1">
    <citation type="submission" date="2024-09" db="EMBL/GenBank/DDBJ databases">
        <title>Floridaenema gen nov. (Aerosakkonemataceae, Aerosakkonematales ord. nov., Cyanobacteria) from benthic tropical and subtropical fresh waters, with the description of four new species.</title>
        <authorList>
            <person name="Moretto J.A."/>
            <person name="Berthold D.E."/>
            <person name="Lefler F.W."/>
            <person name="Huang I.-S."/>
            <person name="Laughinghouse H. IV."/>
        </authorList>
    </citation>
    <scope>NUCLEOTIDE SEQUENCE [LARGE SCALE GENOMIC DNA]</scope>
    <source>
        <strain evidence="2 3">BLCC-F46</strain>
    </source>
</reference>
<evidence type="ECO:0000313" key="2">
    <source>
        <dbReference type="EMBL" id="MFB2879232.1"/>
    </source>
</evidence>
<dbReference type="RefSeq" id="WP_413272278.1">
    <property type="nucleotide sequence ID" value="NZ_JBHFNQ010000159.1"/>
</dbReference>
<proteinExistence type="predicted"/>
<evidence type="ECO:0000313" key="3">
    <source>
        <dbReference type="Proteomes" id="UP001576774"/>
    </source>
</evidence>
<dbReference type="Proteomes" id="UP001576774">
    <property type="component" value="Unassembled WGS sequence"/>
</dbReference>
<comment type="caution">
    <text evidence="2">The sequence shown here is derived from an EMBL/GenBank/DDBJ whole genome shotgun (WGS) entry which is preliminary data.</text>
</comment>